<dbReference type="GO" id="GO:0003684">
    <property type="term" value="F:damaged DNA binding"/>
    <property type="evidence" value="ECO:0007669"/>
    <property type="project" value="InterPro"/>
</dbReference>
<dbReference type="InterPro" id="IPR003593">
    <property type="entry name" value="AAA+_ATPase"/>
</dbReference>
<evidence type="ECO:0000256" key="5">
    <source>
        <dbReference type="ARBA" id="ARBA00022801"/>
    </source>
</evidence>
<reference evidence="15 16" key="1">
    <citation type="journal article" date="2019" name="ISME J.">
        <title>Genome analyses of uncultured TG2/ZB3 bacteria in 'Margulisbacteria' specifically attached to ectosymbiotic spirochetes of protists in the termite gut.</title>
        <authorList>
            <person name="Utami Y.D."/>
            <person name="Kuwahara H."/>
            <person name="Igai K."/>
            <person name="Murakami T."/>
            <person name="Sugaya K."/>
            <person name="Morikawa T."/>
            <person name="Nagura Y."/>
            <person name="Yuki M."/>
            <person name="Deevong P."/>
            <person name="Inoue T."/>
            <person name="Kihara K."/>
            <person name="Lo N."/>
            <person name="Yamada A."/>
            <person name="Ohkuma M."/>
            <person name="Hongoh Y."/>
        </authorList>
    </citation>
    <scope>NUCLEOTIDE SEQUENCE [LARGE SCALE GENOMIC DNA]</scope>
    <source>
        <strain evidence="15">NkOx7-01</strain>
    </source>
</reference>
<keyword evidence="5" id="KW-0378">Hydrolase</keyword>
<evidence type="ECO:0000256" key="12">
    <source>
        <dbReference type="NCBIfam" id="TIGR00416"/>
    </source>
</evidence>
<keyword evidence="7 11" id="KW-0067">ATP-binding</keyword>
<name>A0A388T891_TERA1</name>
<dbReference type="SUPFAM" id="SSF54211">
    <property type="entry name" value="Ribosomal protein S5 domain 2-like"/>
    <property type="match status" value="1"/>
</dbReference>
<dbReference type="Pfam" id="PF18073">
    <property type="entry name" value="Zn_ribbon_LapB"/>
    <property type="match status" value="1"/>
</dbReference>
<feature type="region of interest" description="Lon-protease-like" evidence="11">
    <location>
        <begin position="347"/>
        <end position="449"/>
    </location>
</feature>
<comment type="domain">
    <text evidence="11">The middle region has homology to RecA with ATPase motifs including the RadA KNRFG motif, while the C-terminus is homologous to Lon protease.</text>
</comment>
<dbReference type="GO" id="GO:0140664">
    <property type="term" value="F:ATP-dependent DNA damage sensor activity"/>
    <property type="evidence" value="ECO:0007669"/>
    <property type="project" value="InterPro"/>
</dbReference>
<evidence type="ECO:0000313" key="15">
    <source>
        <dbReference type="EMBL" id="GBR72856.1"/>
    </source>
</evidence>
<dbReference type="PANTHER" id="PTHR32472">
    <property type="entry name" value="DNA REPAIR PROTEIN RADA"/>
    <property type="match status" value="1"/>
</dbReference>
<evidence type="ECO:0000256" key="3">
    <source>
        <dbReference type="ARBA" id="ARBA00022763"/>
    </source>
</evidence>
<comment type="function">
    <text evidence="11">Plays a role in repairing double-strand DNA breaks, probably involving stabilizing or processing branched DNA or blocked replication forks.</text>
</comment>
<gene>
    <name evidence="11 15" type="primary">radA</name>
    <name evidence="15" type="ORF">NO1_0313</name>
</gene>
<dbReference type="Pfam" id="PF06745">
    <property type="entry name" value="ATPase"/>
    <property type="match status" value="2"/>
</dbReference>
<dbReference type="InterPro" id="IPR041166">
    <property type="entry name" value="Rubredoxin_2"/>
</dbReference>
<dbReference type="PROSITE" id="PS50162">
    <property type="entry name" value="RECA_2"/>
    <property type="match status" value="1"/>
</dbReference>
<dbReference type="NCBIfam" id="TIGR00416">
    <property type="entry name" value="sms"/>
    <property type="match status" value="1"/>
</dbReference>
<dbReference type="Gene3D" id="3.30.230.10">
    <property type="match status" value="1"/>
</dbReference>
<proteinExistence type="inferred from homology"/>
<evidence type="ECO:0000256" key="1">
    <source>
        <dbReference type="ARBA" id="ARBA00022723"/>
    </source>
</evidence>
<dbReference type="Gene3D" id="3.40.50.300">
    <property type="entry name" value="P-loop containing nucleotide triphosphate hydrolases"/>
    <property type="match status" value="1"/>
</dbReference>
<feature type="domain" description="RecA family profile 1" evidence="14">
    <location>
        <begin position="63"/>
        <end position="212"/>
    </location>
</feature>
<keyword evidence="10 11" id="KW-0234">DNA repair</keyword>
<comment type="similarity">
    <text evidence="11 13">Belongs to the RecA family. RadA subfamily.</text>
</comment>
<keyword evidence="6 13" id="KW-0862">Zinc</keyword>
<organism evidence="15 16">
    <name type="scientific">Termititenax aidoneus</name>
    <dbReference type="NCBI Taxonomy" id="2218524"/>
    <lineage>
        <taxon>Bacteria</taxon>
        <taxon>Bacillati</taxon>
        <taxon>Candidatus Margulisiibacteriota</taxon>
        <taxon>Candidatus Termititenacia</taxon>
        <taxon>Candidatus Termititenacales</taxon>
        <taxon>Candidatus Termititenacaceae</taxon>
        <taxon>Candidatus Termititenax</taxon>
    </lineage>
</organism>
<keyword evidence="1 11" id="KW-0479">Metal-binding</keyword>
<keyword evidence="2 11" id="KW-0547">Nucleotide-binding</keyword>
<dbReference type="SMART" id="SM00382">
    <property type="entry name" value="AAA"/>
    <property type="match status" value="1"/>
</dbReference>
<feature type="binding site" evidence="11">
    <location>
        <begin position="92"/>
        <end position="99"/>
    </location>
    <ligand>
        <name>ATP</name>
        <dbReference type="ChEBI" id="CHEBI:30616"/>
    </ligand>
</feature>
<evidence type="ECO:0000256" key="2">
    <source>
        <dbReference type="ARBA" id="ARBA00022741"/>
    </source>
</evidence>
<dbReference type="GO" id="GO:0005524">
    <property type="term" value="F:ATP binding"/>
    <property type="evidence" value="ECO:0007669"/>
    <property type="project" value="UniProtKB-UniRule"/>
</dbReference>
<evidence type="ECO:0000256" key="7">
    <source>
        <dbReference type="ARBA" id="ARBA00022840"/>
    </source>
</evidence>
<dbReference type="GO" id="GO:0016787">
    <property type="term" value="F:hydrolase activity"/>
    <property type="evidence" value="ECO:0007669"/>
    <property type="project" value="UniProtKB-KW"/>
</dbReference>
<evidence type="ECO:0000256" key="8">
    <source>
        <dbReference type="ARBA" id="ARBA00023016"/>
    </source>
</evidence>
<sequence>MAKTKVKYVCQACGYESLGWLGKCTNCGGFNTFAEETASVTKTFVKETKSGKIIALDAVSAGRETRLATGIAEFDRTLGGGFCGGSITLLGGEPGIGKSTISLQIAGALAAKGLKTLYISGEESPQQIKLRAERLHTAAQNIALLCATNILEIEKAIQEYNPALTIIDSIQTIYHPDIPAAPGSVGQVRESAAWLIRFLKDNNFAAIFIGHVTKEGALAGPKVLEHMVDTVLYFEGERSQNFRLVRGIKNRFGSTNEIGIFDMRAEGLVEVPNASELFIQSNLDIPGTMVTACLEGSRSFLVEIQALAARSALSMPRRTITGLDYNRAAIILAVLEKKCGLELSAQDIFLNVVGGVKVNDTGADLAIALAVVSSFREMIFGRKICAFGEIGLGGELRSVSNIEKRLYEAEKLGFATAVMPQGNLKNLQKKYSLELIAPRTLAEALAKIG</sequence>
<dbReference type="CDD" id="cd01121">
    <property type="entry name" value="RadA_SMS_N"/>
    <property type="match status" value="1"/>
</dbReference>
<evidence type="ECO:0000256" key="10">
    <source>
        <dbReference type="ARBA" id="ARBA00023204"/>
    </source>
</evidence>
<dbReference type="FunFam" id="3.40.50.300:FF:000050">
    <property type="entry name" value="DNA repair protein RadA"/>
    <property type="match status" value="1"/>
</dbReference>
<dbReference type="AlphaFoldDB" id="A0A388T891"/>
<evidence type="ECO:0000256" key="11">
    <source>
        <dbReference type="HAMAP-Rule" id="MF_01498"/>
    </source>
</evidence>
<keyword evidence="4 13" id="KW-0863">Zinc-finger</keyword>
<keyword evidence="16" id="KW-1185">Reference proteome</keyword>
<dbReference type="EMBL" id="BGZN01000003">
    <property type="protein sequence ID" value="GBR72856.1"/>
    <property type="molecule type" value="Genomic_DNA"/>
</dbReference>
<dbReference type="InterPro" id="IPR014721">
    <property type="entry name" value="Ribsml_uS5_D2-typ_fold_subgr"/>
</dbReference>
<evidence type="ECO:0000256" key="4">
    <source>
        <dbReference type="ARBA" id="ARBA00022771"/>
    </source>
</evidence>
<dbReference type="HAMAP" id="MF_01498">
    <property type="entry name" value="RadA_bact"/>
    <property type="match status" value="1"/>
</dbReference>
<protein>
    <recommendedName>
        <fullName evidence="11 12">DNA repair protein RadA</fullName>
    </recommendedName>
</protein>
<dbReference type="InterPro" id="IPR014774">
    <property type="entry name" value="KaiC-like_dom"/>
</dbReference>
<dbReference type="GO" id="GO:0005829">
    <property type="term" value="C:cytosol"/>
    <property type="evidence" value="ECO:0007669"/>
    <property type="project" value="TreeGrafter"/>
</dbReference>
<feature type="short sequence motif" description="RadA KNRFG motif" evidence="11">
    <location>
        <begin position="249"/>
        <end position="253"/>
    </location>
</feature>
<evidence type="ECO:0000256" key="6">
    <source>
        <dbReference type="ARBA" id="ARBA00022833"/>
    </source>
</evidence>
<dbReference type="PANTHER" id="PTHR32472:SF10">
    <property type="entry name" value="DNA REPAIR PROTEIN RADA-LIKE PROTEIN"/>
    <property type="match status" value="1"/>
</dbReference>
<dbReference type="InterPro" id="IPR004504">
    <property type="entry name" value="DNA_repair_RadA"/>
</dbReference>
<evidence type="ECO:0000256" key="13">
    <source>
        <dbReference type="RuleBase" id="RU003555"/>
    </source>
</evidence>
<comment type="caution">
    <text evidence="15">The sequence shown here is derived from an EMBL/GenBank/DDBJ whole genome shotgun (WGS) entry which is preliminary data.</text>
</comment>
<keyword evidence="8 11" id="KW-0346">Stress response</keyword>
<dbReference type="SUPFAM" id="SSF52540">
    <property type="entry name" value="P-loop containing nucleoside triphosphate hydrolases"/>
    <property type="match status" value="1"/>
</dbReference>
<dbReference type="GO" id="GO:0000725">
    <property type="term" value="P:recombinational repair"/>
    <property type="evidence" value="ECO:0007669"/>
    <property type="project" value="UniProtKB-UniRule"/>
</dbReference>
<dbReference type="Pfam" id="PF13541">
    <property type="entry name" value="ChlI"/>
    <property type="match status" value="1"/>
</dbReference>
<dbReference type="GO" id="GO:0008270">
    <property type="term" value="F:zinc ion binding"/>
    <property type="evidence" value="ECO:0007669"/>
    <property type="project" value="UniProtKB-KW"/>
</dbReference>
<accession>A0A388T891</accession>
<evidence type="ECO:0000313" key="16">
    <source>
        <dbReference type="Proteomes" id="UP000269352"/>
    </source>
</evidence>
<dbReference type="PRINTS" id="PR01874">
    <property type="entry name" value="DNAREPAIRADA"/>
</dbReference>
<dbReference type="InterPro" id="IPR020568">
    <property type="entry name" value="Ribosomal_Su5_D2-typ_SF"/>
</dbReference>
<dbReference type="InterPro" id="IPR020588">
    <property type="entry name" value="RecA_ATP-bd"/>
</dbReference>
<evidence type="ECO:0000256" key="9">
    <source>
        <dbReference type="ARBA" id="ARBA00023125"/>
    </source>
</evidence>
<keyword evidence="9 11" id="KW-0238">DNA-binding</keyword>
<keyword evidence="3 11" id="KW-0227">DNA damage</keyword>
<dbReference type="InterPro" id="IPR027417">
    <property type="entry name" value="P-loop_NTPase"/>
</dbReference>
<comment type="function">
    <text evidence="13">DNA-dependent ATPase involved in processing of recombination intermediates, plays a role in repairing DNA breaks. Stimulates the branch migration of RecA-mediated strand transfer reactions, allowing the 3' invading strand to extend heteroduplex DNA faster. Binds ssDNA in the presence of ADP but not other nucleotides, has ATPase activity that is stimulated by ssDNA and various branched DNA structures, but inhibited by SSB. Does not have RecA's homology-searching function.</text>
</comment>
<dbReference type="Proteomes" id="UP000269352">
    <property type="component" value="Unassembled WGS sequence"/>
</dbReference>
<evidence type="ECO:0000259" key="14">
    <source>
        <dbReference type="PROSITE" id="PS50162"/>
    </source>
</evidence>